<evidence type="ECO:0000313" key="2">
    <source>
        <dbReference type="EMBL" id="KRY37519.1"/>
    </source>
</evidence>
<dbReference type="EMBL" id="JYDH01000033">
    <property type="protein sequence ID" value="KRY37519.1"/>
    <property type="molecule type" value="Genomic_DNA"/>
</dbReference>
<organism evidence="2 3">
    <name type="scientific">Trichinella spiralis</name>
    <name type="common">Trichina worm</name>
    <dbReference type="NCBI Taxonomy" id="6334"/>
    <lineage>
        <taxon>Eukaryota</taxon>
        <taxon>Metazoa</taxon>
        <taxon>Ecdysozoa</taxon>
        <taxon>Nematoda</taxon>
        <taxon>Enoplea</taxon>
        <taxon>Dorylaimia</taxon>
        <taxon>Trichinellida</taxon>
        <taxon>Trichinellidae</taxon>
        <taxon>Trichinella</taxon>
    </lineage>
</organism>
<comment type="caution">
    <text evidence="2">The sequence shown here is derived from an EMBL/GenBank/DDBJ whole genome shotgun (WGS) entry which is preliminary data.</text>
</comment>
<dbReference type="AlphaFoldDB" id="A0A0V1BL53"/>
<dbReference type="InParanoid" id="A0A0V1BL53"/>
<dbReference type="EMBL" id="JYDH01000033">
    <property type="protein sequence ID" value="KRY37436.1"/>
    <property type="molecule type" value="Genomic_DNA"/>
</dbReference>
<gene>
    <name evidence="1" type="ORF">T01_2542</name>
    <name evidence="2" type="ORF">T01_5547</name>
</gene>
<protein>
    <submittedName>
        <fullName evidence="2">Uncharacterized protein</fullName>
    </submittedName>
</protein>
<evidence type="ECO:0000313" key="3">
    <source>
        <dbReference type="Proteomes" id="UP000054776"/>
    </source>
</evidence>
<sequence length="60" mass="7057">MRLWGFDNTLLITTVFGRSIHLDNIFIQNVFIYSSRSADEMEREKKLLRHKLVFSHSAAC</sequence>
<name>A0A0V1BL53_TRISP</name>
<reference evidence="2 3" key="1">
    <citation type="submission" date="2015-01" db="EMBL/GenBank/DDBJ databases">
        <title>Evolution of Trichinella species and genotypes.</title>
        <authorList>
            <person name="Korhonen P.K."/>
            <person name="Edoardo P."/>
            <person name="Giuseppe L.R."/>
            <person name="Gasser R.B."/>
        </authorList>
    </citation>
    <scope>NUCLEOTIDE SEQUENCE [LARGE SCALE GENOMIC DNA]</scope>
    <source>
        <strain evidence="2">ISS3</strain>
    </source>
</reference>
<dbReference type="Proteomes" id="UP000054776">
    <property type="component" value="Unassembled WGS sequence"/>
</dbReference>
<evidence type="ECO:0000313" key="1">
    <source>
        <dbReference type="EMBL" id="KRY37436.1"/>
    </source>
</evidence>
<keyword evidence="3" id="KW-1185">Reference proteome</keyword>
<accession>A0A0V1BL53</accession>
<proteinExistence type="predicted"/>